<dbReference type="Pfam" id="PF03205">
    <property type="entry name" value="MobB"/>
    <property type="match status" value="1"/>
</dbReference>
<dbReference type="NCBIfam" id="TIGR00176">
    <property type="entry name" value="mobB"/>
    <property type="match status" value="1"/>
</dbReference>
<reference evidence="2 3" key="1">
    <citation type="submission" date="2020-04" db="EMBL/GenBank/DDBJ databases">
        <authorList>
            <person name="De Canck E."/>
        </authorList>
    </citation>
    <scope>NUCLEOTIDE SEQUENCE [LARGE SCALE GENOMIC DNA]</scope>
    <source>
        <strain evidence="2 3">LMG 3441</strain>
    </source>
</reference>
<dbReference type="Gene3D" id="3.40.50.300">
    <property type="entry name" value="P-loop containing nucleotide triphosphate hydrolases"/>
    <property type="match status" value="1"/>
</dbReference>
<gene>
    <name evidence="2" type="primary">mobB</name>
    <name evidence="2" type="ORF">LMG3441_00345</name>
</gene>
<dbReference type="Proteomes" id="UP000494269">
    <property type="component" value="Unassembled WGS sequence"/>
</dbReference>
<dbReference type="GO" id="GO:0006777">
    <property type="term" value="P:Mo-molybdopterin cofactor biosynthetic process"/>
    <property type="evidence" value="ECO:0007669"/>
    <property type="project" value="InterPro"/>
</dbReference>
<dbReference type="RefSeq" id="WP_175168562.1">
    <property type="nucleotide sequence ID" value="NZ_CADIJQ010000001.1"/>
</dbReference>
<accession>A0A6S7A6L3</accession>
<organism evidence="2 3">
    <name type="scientific">Achromobacter kerstersii</name>
    <dbReference type="NCBI Taxonomy" id="1353890"/>
    <lineage>
        <taxon>Bacteria</taxon>
        <taxon>Pseudomonadati</taxon>
        <taxon>Pseudomonadota</taxon>
        <taxon>Betaproteobacteria</taxon>
        <taxon>Burkholderiales</taxon>
        <taxon>Alcaligenaceae</taxon>
        <taxon>Achromobacter</taxon>
    </lineage>
</organism>
<dbReference type="PANTHER" id="PTHR40072:SF1">
    <property type="entry name" value="MOLYBDOPTERIN-GUANINE DINUCLEOTIDE BIOSYNTHESIS ADAPTER PROTEIN"/>
    <property type="match status" value="1"/>
</dbReference>
<dbReference type="AlphaFoldDB" id="A0A6S7A6L3"/>
<dbReference type="PANTHER" id="PTHR40072">
    <property type="entry name" value="MOLYBDOPTERIN-GUANINE DINUCLEOTIDE BIOSYNTHESIS ADAPTER PROTEIN-RELATED"/>
    <property type="match status" value="1"/>
</dbReference>
<feature type="domain" description="Molybdopterin-guanine dinucleotide biosynthesis protein B (MobB)" evidence="1">
    <location>
        <begin position="4"/>
        <end position="136"/>
    </location>
</feature>
<dbReference type="SUPFAM" id="SSF52540">
    <property type="entry name" value="P-loop containing nucleoside triphosphate hydrolases"/>
    <property type="match status" value="1"/>
</dbReference>
<dbReference type="EMBL" id="CADIJQ010000001">
    <property type="protein sequence ID" value="CAB3656953.1"/>
    <property type="molecule type" value="Genomic_DNA"/>
</dbReference>
<evidence type="ECO:0000313" key="2">
    <source>
        <dbReference type="EMBL" id="CAB3656953.1"/>
    </source>
</evidence>
<dbReference type="GO" id="GO:0005525">
    <property type="term" value="F:GTP binding"/>
    <property type="evidence" value="ECO:0007669"/>
    <property type="project" value="InterPro"/>
</dbReference>
<dbReference type="CDD" id="cd03116">
    <property type="entry name" value="MobB"/>
    <property type="match status" value="1"/>
</dbReference>
<dbReference type="InterPro" id="IPR052539">
    <property type="entry name" value="MGD_biosynthesis_adapter"/>
</dbReference>
<evidence type="ECO:0000259" key="1">
    <source>
        <dbReference type="Pfam" id="PF03205"/>
    </source>
</evidence>
<sequence>MSAVFGIAGRSGSGKTTLIEAMLPLLAARGLRVSIIKHSHHDFQMEPPGKDSARFRLAGAQEVMVASPYRYAIVHELRNAPEPTLAEQVARLSPADLVLVEGFKQAAIPRIEVYRPALGKPPLHTEDGSFLAVVTDAALDTALPCLPLNDPAQVADFVCRTLGLGQGLGQGLGKGGAAGSGQPAH</sequence>
<name>A0A6S7A6L3_9BURK</name>
<dbReference type="InterPro" id="IPR004435">
    <property type="entry name" value="MobB_dom"/>
</dbReference>
<keyword evidence="3" id="KW-1185">Reference proteome</keyword>
<proteinExistence type="predicted"/>
<protein>
    <submittedName>
        <fullName evidence="2">Molybdopterin-guanine dinucleotide biosynthesis adapter protein</fullName>
    </submittedName>
</protein>
<evidence type="ECO:0000313" key="3">
    <source>
        <dbReference type="Proteomes" id="UP000494269"/>
    </source>
</evidence>
<dbReference type="InterPro" id="IPR027417">
    <property type="entry name" value="P-loop_NTPase"/>
</dbReference>